<protein>
    <recommendedName>
        <fullName evidence="4">Vacuolar protein sorting-associated protein 1</fullName>
    </recommendedName>
</protein>
<dbReference type="PROSITE" id="PS00410">
    <property type="entry name" value="G_DYNAMIN_1"/>
    <property type="match status" value="1"/>
</dbReference>
<dbReference type="InterPro" id="IPR022812">
    <property type="entry name" value="Dynamin"/>
</dbReference>
<evidence type="ECO:0000256" key="4">
    <source>
        <dbReference type="ARBA" id="ARBA00073589"/>
    </source>
</evidence>
<dbReference type="GO" id="GO:0005525">
    <property type="term" value="F:GTP binding"/>
    <property type="evidence" value="ECO:0007669"/>
    <property type="project" value="UniProtKB-KW"/>
</dbReference>
<dbReference type="InterPro" id="IPR003130">
    <property type="entry name" value="GED"/>
</dbReference>
<dbReference type="GO" id="GO:0048312">
    <property type="term" value="P:intracellular distribution of mitochondria"/>
    <property type="evidence" value="ECO:0007669"/>
    <property type="project" value="TreeGrafter"/>
</dbReference>
<comment type="similarity">
    <text evidence="5">Belongs to the TRAFAC class dynamin-like GTPase superfamily. Dynamin/Fzo/YdjA family.</text>
</comment>
<dbReference type="InterPro" id="IPR000375">
    <property type="entry name" value="Dynamin_stalk"/>
</dbReference>
<dbReference type="Pfam" id="PF02212">
    <property type="entry name" value="GED"/>
    <property type="match status" value="1"/>
</dbReference>
<dbReference type="GO" id="GO:0003924">
    <property type="term" value="F:GTPase activity"/>
    <property type="evidence" value="ECO:0007669"/>
    <property type="project" value="InterPro"/>
</dbReference>
<dbReference type="Gene3D" id="1.20.120.1240">
    <property type="entry name" value="Dynamin, middle domain"/>
    <property type="match status" value="1"/>
</dbReference>
<dbReference type="GO" id="GO:0006897">
    <property type="term" value="P:endocytosis"/>
    <property type="evidence" value="ECO:0007669"/>
    <property type="project" value="TreeGrafter"/>
</dbReference>
<feature type="domain" description="GED" evidence="7">
    <location>
        <begin position="608"/>
        <end position="695"/>
    </location>
</feature>
<dbReference type="InterPro" id="IPR030381">
    <property type="entry name" value="G_DYNAMIN_dom"/>
</dbReference>
<comment type="caution">
    <text evidence="9">The sequence shown here is derived from an EMBL/GenBank/DDBJ whole genome shotgun (WGS) entry which is preliminary data.</text>
</comment>
<evidence type="ECO:0000259" key="7">
    <source>
        <dbReference type="PROSITE" id="PS51388"/>
    </source>
</evidence>
<feature type="region of interest" description="Disordered" evidence="6">
    <location>
        <begin position="71"/>
        <end position="96"/>
    </location>
</feature>
<dbReference type="GO" id="GO:0016020">
    <property type="term" value="C:membrane"/>
    <property type="evidence" value="ECO:0007669"/>
    <property type="project" value="TreeGrafter"/>
</dbReference>
<dbReference type="InterPro" id="IPR045063">
    <property type="entry name" value="Dynamin_N"/>
</dbReference>
<dbReference type="SMART" id="SM00053">
    <property type="entry name" value="DYNc"/>
    <property type="match status" value="1"/>
</dbReference>
<dbReference type="EMBL" id="MCGR01000076">
    <property type="protein sequence ID" value="ORY59435.1"/>
    <property type="molecule type" value="Genomic_DNA"/>
</dbReference>
<dbReference type="PANTHER" id="PTHR11566">
    <property type="entry name" value="DYNAMIN"/>
    <property type="match status" value="1"/>
</dbReference>
<gene>
    <name evidence="9" type="ORF">BCR35DRAFT_309307</name>
</gene>
<dbReference type="PRINTS" id="PR00195">
    <property type="entry name" value="DYNAMIN"/>
</dbReference>
<reference evidence="9 10" key="1">
    <citation type="submission" date="2016-07" db="EMBL/GenBank/DDBJ databases">
        <title>Pervasive Adenine N6-methylation of Active Genes in Fungi.</title>
        <authorList>
            <consortium name="DOE Joint Genome Institute"/>
            <person name="Mondo S.J."/>
            <person name="Dannebaum R.O."/>
            <person name="Kuo R.C."/>
            <person name="Labutti K."/>
            <person name="Haridas S."/>
            <person name="Kuo A."/>
            <person name="Salamov A."/>
            <person name="Ahrendt S.R."/>
            <person name="Lipzen A."/>
            <person name="Sullivan W."/>
            <person name="Andreopoulos W.B."/>
            <person name="Clum A."/>
            <person name="Lindquist E."/>
            <person name="Daum C."/>
            <person name="Ramamoorthy G.K."/>
            <person name="Gryganskyi A."/>
            <person name="Culley D."/>
            <person name="Magnuson J.K."/>
            <person name="James T.Y."/>
            <person name="O'Malley M.A."/>
            <person name="Stajich J.E."/>
            <person name="Spatafora J.W."/>
            <person name="Visel A."/>
            <person name="Grigoriev I.V."/>
        </authorList>
    </citation>
    <scope>NUCLEOTIDE SEQUENCE [LARGE SCALE GENOMIC DNA]</scope>
    <source>
        <strain evidence="9 10">62-1032</strain>
    </source>
</reference>
<name>A0A1Y2DL35_9BASI</name>
<dbReference type="CDD" id="cd08771">
    <property type="entry name" value="DLP_1"/>
    <property type="match status" value="1"/>
</dbReference>
<dbReference type="GO" id="GO:0005777">
    <property type="term" value="C:peroxisome"/>
    <property type="evidence" value="ECO:0007669"/>
    <property type="project" value="TreeGrafter"/>
</dbReference>
<dbReference type="FunCoup" id="A0A1Y2DL35">
    <property type="interactions" value="19"/>
</dbReference>
<feature type="domain" description="Dynamin-type G" evidence="8">
    <location>
        <begin position="24"/>
        <end position="312"/>
    </location>
</feature>
<keyword evidence="2 5" id="KW-0342">GTP-binding</keyword>
<evidence type="ECO:0000313" key="10">
    <source>
        <dbReference type="Proteomes" id="UP000193467"/>
    </source>
</evidence>
<sequence>MESLIAVVNKLQDAFAASGLTSNPIDLPQIAVIGSQSSGKSSVLENIVGRDFLPRGTGIVTRRPLVLQLINRPATSTKKEGEAGSEPTSDKASNQDEWGEFLHRPGEKFFDFNKIRDEIVADTELKTGKNAGISPLPIGLRIFSPHVLTLTLIDLPGLTKVPVGDQPRDIERQIREMLLKFIMKPNSIILAVTAANTDLANSDGLKMARECDPEGTRTIGVLTKVDLMDQGTDVVDILAGRIIPLRLGYVPVVNRGQRDIDQKRPIAAALEHEKQFFENHSSYRSKASYCGTPYLTRRLNTILMHHIKATLPDIKQKISSNLTKYEQELASLGGPQGEGSNSNVILQIITEFCAEFRTAIDGNSGDLSLNELSGGARISFVFHELFSNGVKSLDPYDQVKDADIRTILYNSSGSSPALFVGTTAFEVIIKQQIKRIEEPALKCAGLVYDELMRILNQLLSKNATFKRYPALRDRFFSTVQTFYRKSMVPTNKLVSDLVNMESTYINTGHPDFISGHKAMAIVSDRMNANKPPPPAHDPKTGKLAPGTLNNGRDLDVDLKKEEGFFGSFWPGGKKPAASAAKKGAAAMEAPPQVLRASGTLSERETMETEVIKLLISSYFSLSKRTLIDMVPKAIMLNLVFHAKDDLQRELLGELYKPDTIDEILKESDSVVQRRKEVGKMVQALMKSEAIVASVV</sequence>
<dbReference type="GO" id="GO:0007033">
    <property type="term" value="P:vacuole organization"/>
    <property type="evidence" value="ECO:0007669"/>
    <property type="project" value="UniProtKB-ARBA"/>
</dbReference>
<evidence type="ECO:0000259" key="8">
    <source>
        <dbReference type="PROSITE" id="PS51718"/>
    </source>
</evidence>
<dbReference type="AlphaFoldDB" id="A0A1Y2DL35"/>
<feature type="compositionally biased region" description="Polar residues" evidence="6">
    <location>
        <begin position="86"/>
        <end position="96"/>
    </location>
</feature>
<organism evidence="9 10">
    <name type="scientific">Leucosporidium creatinivorum</name>
    <dbReference type="NCBI Taxonomy" id="106004"/>
    <lineage>
        <taxon>Eukaryota</taxon>
        <taxon>Fungi</taxon>
        <taxon>Dikarya</taxon>
        <taxon>Basidiomycota</taxon>
        <taxon>Pucciniomycotina</taxon>
        <taxon>Microbotryomycetes</taxon>
        <taxon>Leucosporidiales</taxon>
        <taxon>Leucosporidium</taxon>
    </lineage>
</organism>
<dbReference type="InterPro" id="IPR001401">
    <property type="entry name" value="Dynamin_GTPase"/>
</dbReference>
<evidence type="ECO:0000313" key="9">
    <source>
        <dbReference type="EMBL" id="ORY59435.1"/>
    </source>
</evidence>
<dbReference type="Gene3D" id="3.40.50.300">
    <property type="entry name" value="P-loop containing nucleotide triphosphate hydrolases"/>
    <property type="match status" value="1"/>
</dbReference>
<evidence type="ECO:0000256" key="3">
    <source>
        <dbReference type="ARBA" id="ARBA00023175"/>
    </source>
</evidence>
<dbReference type="SMART" id="SM00302">
    <property type="entry name" value="GED"/>
    <property type="match status" value="1"/>
</dbReference>
<dbReference type="PANTHER" id="PTHR11566:SF220">
    <property type="entry name" value="VACUOLAR PROTEIN SORTING-ASSOCIATED PROTEIN 1"/>
    <property type="match status" value="1"/>
</dbReference>
<evidence type="ECO:0000256" key="5">
    <source>
        <dbReference type="RuleBase" id="RU003932"/>
    </source>
</evidence>
<keyword evidence="3" id="KW-0505">Motor protein</keyword>
<evidence type="ECO:0000256" key="6">
    <source>
        <dbReference type="SAM" id="MobiDB-lite"/>
    </source>
</evidence>
<dbReference type="Pfam" id="PF01031">
    <property type="entry name" value="Dynamin_M"/>
    <property type="match status" value="1"/>
</dbReference>
<dbReference type="PROSITE" id="PS51388">
    <property type="entry name" value="GED"/>
    <property type="match status" value="1"/>
</dbReference>
<evidence type="ECO:0000256" key="2">
    <source>
        <dbReference type="ARBA" id="ARBA00023134"/>
    </source>
</evidence>
<dbReference type="InterPro" id="IPR019762">
    <property type="entry name" value="Dynamin_GTPase_CS"/>
</dbReference>
<dbReference type="FunFam" id="3.40.50.300:FF:000473">
    <property type="entry name" value="Vacuolar sorting-associated 1 protein"/>
    <property type="match status" value="1"/>
</dbReference>
<dbReference type="GO" id="GO:0005874">
    <property type="term" value="C:microtubule"/>
    <property type="evidence" value="ECO:0007669"/>
    <property type="project" value="TreeGrafter"/>
</dbReference>
<dbReference type="STRING" id="106004.A0A1Y2DL35"/>
<evidence type="ECO:0000256" key="1">
    <source>
        <dbReference type="ARBA" id="ARBA00022741"/>
    </source>
</evidence>
<dbReference type="GO" id="GO:0000266">
    <property type="term" value="P:mitochondrial fission"/>
    <property type="evidence" value="ECO:0007669"/>
    <property type="project" value="TreeGrafter"/>
</dbReference>
<dbReference type="SUPFAM" id="SSF52540">
    <property type="entry name" value="P-loop containing nucleoside triphosphate hydrolases"/>
    <property type="match status" value="1"/>
</dbReference>
<keyword evidence="1 5" id="KW-0547">Nucleotide-binding</keyword>
<feature type="region of interest" description="Disordered" evidence="6">
    <location>
        <begin position="529"/>
        <end position="548"/>
    </location>
</feature>
<dbReference type="PROSITE" id="PS51718">
    <property type="entry name" value="G_DYNAMIN_2"/>
    <property type="match status" value="1"/>
</dbReference>
<keyword evidence="10" id="KW-1185">Reference proteome</keyword>
<dbReference type="InterPro" id="IPR020850">
    <property type="entry name" value="GED_dom"/>
</dbReference>
<dbReference type="InParanoid" id="A0A1Y2DL35"/>
<dbReference type="GO" id="GO:0008017">
    <property type="term" value="F:microtubule binding"/>
    <property type="evidence" value="ECO:0007669"/>
    <property type="project" value="TreeGrafter"/>
</dbReference>
<dbReference type="OrthoDB" id="5061070at2759"/>
<dbReference type="Proteomes" id="UP000193467">
    <property type="component" value="Unassembled WGS sequence"/>
</dbReference>
<dbReference type="Pfam" id="PF00350">
    <property type="entry name" value="Dynamin_N"/>
    <property type="match status" value="1"/>
</dbReference>
<accession>A0A1Y2DL35</accession>
<dbReference type="InterPro" id="IPR027417">
    <property type="entry name" value="P-loop_NTPase"/>
</dbReference>
<dbReference type="GO" id="GO:0016559">
    <property type="term" value="P:peroxisome fission"/>
    <property type="evidence" value="ECO:0007669"/>
    <property type="project" value="TreeGrafter"/>
</dbReference>
<proteinExistence type="inferred from homology"/>